<dbReference type="AlphaFoldDB" id="A0A840BUX1"/>
<dbReference type="GO" id="GO:0005737">
    <property type="term" value="C:cytoplasm"/>
    <property type="evidence" value="ECO:0007669"/>
    <property type="project" value="TreeGrafter"/>
</dbReference>
<organism evidence="5 6">
    <name type="scientific">Chelatococcus caeni</name>
    <dbReference type="NCBI Taxonomy" id="1348468"/>
    <lineage>
        <taxon>Bacteria</taxon>
        <taxon>Pseudomonadati</taxon>
        <taxon>Pseudomonadota</taxon>
        <taxon>Alphaproteobacteria</taxon>
        <taxon>Hyphomicrobiales</taxon>
        <taxon>Chelatococcaceae</taxon>
        <taxon>Chelatococcus</taxon>
    </lineage>
</organism>
<dbReference type="GO" id="GO:0008999">
    <property type="term" value="F:protein-N-terminal-alanine acetyltransferase activity"/>
    <property type="evidence" value="ECO:0007669"/>
    <property type="project" value="UniProtKB-EC"/>
</dbReference>
<keyword evidence="1 5" id="KW-0808">Transferase</keyword>
<proteinExistence type="inferred from homology"/>
<evidence type="ECO:0000256" key="1">
    <source>
        <dbReference type="ARBA" id="ARBA00022679"/>
    </source>
</evidence>
<evidence type="ECO:0000313" key="5">
    <source>
        <dbReference type="EMBL" id="MBB4015288.1"/>
    </source>
</evidence>
<dbReference type="InterPro" id="IPR000182">
    <property type="entry name" value="GNAT_dom"/>
</dbReference>
<dbReference type="EMBL" id="JACIEN010000001">
    <property type="protein sequence ID" value="MBB4015288.1"/>
    <property type="molecule type" value="Genomic_DNA"/>
</dbReference>
<dbReference type="PROSITE" id="PS51186">
    <property type="entry name" value="GNAT"/>
    <property type="match status" value="1"/>
</dbReference>
<dbReference type="Pfam" id="PF13302">
    <property type="entry name" value="Acetyltransf_3"/>
    <property type="match status" value="1"/>
</dbReference>
<dbReference type="RefSeq" id="WP_183315509.1">
    <property type="nucleotide sequence ID" value="NZ_JACIEN010000001.1"/>
</dbReference>
<dbReference type="PANTHER" id="PTHR43792">
    <property type="entry name" value="GNAT FAMILY, PUTATIVE (AFU_ORTHOLOGUE AFUA_3G00765)-RELATED-RELATED"/>
    <property type="match status" value="1"/>
</dbReference>
<protein>
    <submittedName>
        <fullName evidence="5">Ribosomal-protein-alanine N-acetyltransferase</fullName>
        <ecNumber evidence="5">2.3.1.267</ecNumber>
    </submittedName>
</protein>
<name>A0A840BUX1_9HYPH</name>
<keyword evidence="2 5" id="KW-0012">Acyltransferase</keyword>
<feature type="domain" description="N-acetyltransferase" evidence="4">
    <location>
        <begin position="21"/>
        <end position="191"/>
    </location>
</feature>
<dbReference type="Gene3D" id="3.40.630.30">
    <property type="match status" value="1"/>
</dbReference>
<comment type="similarity">
    <text evidence="3">Belongs to the acetyltransferase family. RimJ subfamily.</text>
</comment>
<dbReference type="InterPro" id="IPR051531">
    <property type="entry name" value="N-acetyltransferase"/>
</dbReference>
<sequence>MVLFRFTPHNEALPAVRGEGLYLRAPQMADFSQWAALRAESRRFLEPWEPLWPADDLTRSSFRRRVRRYAQEIASDTAYPFLIFRQDDDVLLGGLTLGFVRRGVAQTCTLGYWIGERYACQGHMTRAVRAAVGFAFRNLALRRVEAACLPSNAASIRLLEKVGFSREGYARRYLCIAGTWQDHLLYALLSDDIVS</sequence>
<dbReference type="InterPro" id="IPR016181">
    <property type="entry name" value="Acyl_CoA_acyltransferase"/>
</dbReference>
<evidence type="ECO:0000256" key="3">
    <source>
        <dbReference type="ARBA" id="ARBA00038502"/>
    </source>
</evidence>
<keyword evidence="6" id="KW-1185">Reference proteome</keyword>
<gene>
    <name evidence="5" type="ORF">GGR16_000294</name>
</gene>
<dbReference type="SUPFAM" id="SSF55729">
    <property type="entry name" value="Acyl-CoA N-acyltransferases (Nat)"/>
    <property type="match status" value="1"/>
</dbReference>
<dbReference type="Proteomes" id="UP000577362">
    <property type="component" value="Unassembled WGS sequence"/>
</dbReference>
<reference evidence="5 6" key="1">
    <citation type="submission" date="2020-08" db="EMBL/GenBank/DDBJ databases">
        <title>Genomic Encyclopedia of Type Strains, Phase IV (KMG-IV): sequencing the most valuable type-strain genomes for metagenomic binning, comparative biology and taxonomic classification.</title>
        <authorList>
            <person name="Goeker M."/>
        </authorList>
    </citation>
    <scope>NUCLEOTIDE SEQUENCE [LARGE SCALE GENOMIC DNA]</scope>
    <source>
        <strain evidence="5 6">DSM 103737</strain>
    </source>
</reference>
<evidence type="ECO:0000259" key="4">
    <source>
        <dbReference type="PROSITE" id="PS51186"/>
    </source>
</evidence>
<comment type="caution">
    <text evidence="5">The sequence shown here is derived from an EMBL/GenBank/DDBJ whole genome shotgun (WGS) entry which is preliminary data.</text>
</comment>
<dbReference type="PANTHER" id="PTHR43792:SF8">
    <property type="entry name" value="[RIBOSOMAL PROTEIN US5]-ALANINE N-ACETYLTRANSFERASE"/>
    <property type="match status" value="1"/>
</dbReference>
<dbReference type="EC" id="2.3.1.267" evidence="5"/>
<accession>A0A840BUX1</accession>
<evidence type="ECO:0000313" key="6">
    <source>
        <dbReference type="Proteomes" id="UP000577362"/>
    </source>
</evidence>
<evidence type="ECO:0000256" key="2">
    <source>
        <dbReference type="ARBA" id="ARBA00023315"/>
    </source>
</evidence>